<feature type="region of interest" description="Disordered" evidence="2">
    <location>
        <begin position="405"/>
        <end position="455"/>
    </location>
</feature>
<dbReference type="Proteomes" id="UP000821837">
    <property type="component" value="Chromosome 8"/>
</dbReference>
<feature type="domain" description="CCHC-type" evidence="3">
    <location>
        <begin position="163"/>
        <end position="176"/>
    </location>
</feature>
<dbReference type="Gene3D" id="3.60.10.10">
    <property type="entry name" value="Endonuclease/exonuclease/phosphatase"/>
    <property type="match status" value="1"/>
</dbReference>
<evidence type="ECO:0000256" key="1">
    <source>
        <dbReference type="PROSITE-ProRule" id="PRU00047"/>
    </source>
</evidence>
<feature type="compositionally biased region" description="Polar residues" evidence="2">
    <location>
        <begin position="364"/>
        <end position="383"/>
    </location>
</feature>
<evidence type="ECO:0000256" key="2">
    <source>
        <dbReference type="SAM" id="MobiDB-lite"/>
    </source>
</evidence>
<dbReference type="AlphaFoldDB" id="A0A9D4SQ61"/>
<reference evidence="4" key="2">
    <citation type="submission" date="2021-09" db="EMBL/GenBank/DDBJ databases">
        <authorList>
            <person name="Jia N."/>
            <person name="Wang J."/>
            <person name="Shi W."/>
            <person name="Du L."/>
            <person name="Sun Y."/>
            <person name="Zhan W."/>
            <person name="Jiang J."/>
            <person name="Wang Q."/>
            <person name="Zhang B."/>
            <person name="Ji P."/>
            <person name="Sakyi L.B."/>
            <person name="Cui X."/>
            <person name="Yuan T."/>
            <person name="Jiang B."/>
            <person name="Yang W."/>
            <person name="Lam T.T.-Y."/>
            <person name="Chang Q."/>
            <person name="Ding S."/>
            <person name="Wang X."/>
            <person name="Zhu J."/>
            <person name="Ruan X."/>
            <person name="Zhao L."/>
            <person name="Wei J."/>
            <person name="Que T."/>
            <person name="Du C."/>
            <person name="Cheng J."/>
            <person name="Dai P."/>
            <person name="Han X."/>
            <person name="Huang E."/>
            <person name="Gao Y."/>
            <person name="Liu J."/>
            <person name="Shao H."/>
            <person name="Ye R."/>
            <person name="Li L."/>
            <person name="Wei W."/>
            <person name="Wang X."/>
            <person name="Wang C."/>
            <person name="Huo Q."/>
            <person name="Li W."/>
            <person name="Guo W."/>
            <person name="Chen H."/>
            <person name="Chen S."/>
            <person name="Zhou L."/>
            <person name="Zhou L."/>
            <person name="Ni X."/>
            <person name="Tian J."/>
            <person name="Zhou Y."/>
            <person name="Sheng Y."/>
            <person name="Liu T."/>
            <person name="Pan Y."/>
            <person name="Xia L."/>
            <person name="Li J."/>
            <person name="Zhao F."/>
            <person name="Cao W."/>
        </authorList>
    </citation>
    <scope>NUCLEOTIDE SEQUENCE</scope>
    <source>
        <strain evidence="4">Rsan-2018</strain>
        <tissue evidence="4">Larvae</tissue>
    </source>
</reference>
<dbReference type="EMBL" id="JABSTV010001254">
    <property type="protein sequence ID" value="KAH7939456.1"/>
    <property type="molecule type" value="Genomic_DNA"/>
</dbReference>
<keyword evidence="1" id="KW-0862">Zinc</keyword>
<feature type="compositionally biased region" description="Basic and acidic residues" evidence="2">
    <location>
        <begin position="406"/>
        <end position="416"/>
    </location>
</feature>
<reference evidence="4" key="1">
    <citation type="journal article" date="2020" name="Cell">
        <title>Large-Scale Comparative Analyses of Tick Genomes Elucidate Their Genetic Diversity and Vector Capacities.</title>
        <authorList>
            <consortium name="Tick Genome and Microbiome Consortium (TIGMIC)"/>
            <person name="Jia N."/>
            <person name="Wang J."/>
            <person name="Shi W."/>
            <person name="Du L."/>
            <person name="Sun Y."/>
            <person name="Zhan W."/>
            <person name="Jiang J.F."/>
            <person name="Wang Q."/>
            <person name="Zhang B."/>
            <person name="Ji P."/>
            <person name="Bell-Sakyi L."/>
            <person name="Cui X.M."/>
            <person name="Yuan T.T."/>
            <person name="Jiang B.G."/>
            <person name="Yang W.F."/>
            <person name="Lam T.T."/>
            <person name="Chang Q.C."/>
            <person name="Ding S.J."/>
            <person name="Wang X.J."/>
            <person name="Zhu J.G."/>
            <person name="Ruan X.D."/>
            <person name="Zhao L."/>
            <person name="Wei J.T."/>
            <person name="Ye R.Z."/>
            <person name="Que T.C."/>
            <person name="Du C.H."/>
            <person name="Zhou Y.H."/>
            <person name="Cheng J.X."/>
            <person name="Dai P.F."/>
            <person name="Guo W.B."/>
            <person name="Han X.H."/>
            <person name="Huang E.J."/>
            <person name="Li L.F."/>
            <person name="Wei W."/>
            <person name="Gao Y.C."/>
            <person name="Liu J.Z."/>
            <person name="Shao H.Z."/>
            <person name="Wang X."/>
            <person name="Wang C.C."/>
            <person name="Yang T.C."/>
            <person name="Huo Q.B."/>
            <person name="Li W."/>
            <person name="Chen H.Y."/>
            <person name="Chen S.E."/>
            <person name="Zhou L.G."/>
            <person name="Ni X.B."/>
            <person name="Tian J.H."/>
            <person name="Sheng Y."/>
            <person name="Liu T."/>
            <person name="Pan Y.S."/>
            <person name="Xia L.Y."/>
            <person name="Li J."/>
            <person name="Zhao F."/>
            <person name="Cao W.C."/>
        </authorList>
    </citation>
    <scope>NUCLEOTIDE SEQUENCE</scope>
    <source>
        <strain evidence="4">Rsan-2018</strain>
    </source>
</reference>
<dbReference type="PANTHER" id="PTHR22639">
    <property type="entry name" value="GAG-RELATED PROTEIN"/>
    <property type="match status" value="1"/>
</dbReference>
<dbReference type="PROSITE" id="PS50158">
    <property type="entry name" value="ZF_CCHC"/>
    <property type="match status" value="1"/>
</dbReference>
<feature type="compositionally biased region" description="Basic and acidic residues" evidence="2">
    <location>
        <begin position="246"/>
        <end position="257"/>
    </location>
</feature>
<name>A0A9D4SQ61_RHISA</name>
<keyword evidence="1" id="KW-0863">Zinc-finger</keyword>
<feature type="compositionally biased region" description="Low complexity" evidence="2">
    <location>
        <begin position="267"/>
        <end position="278"/>
    </location>
</feature>
<proteinExistence type="predicted"/>
<keyword evidence="1" id="KW-0479">Metal-binding</keyword>
<dbReference type="GO" id="GO:0003690">
    <property type="term" value="F:double-stranded DNA binding"/>
    <property type="evidence" value="ECO:0007669"/>
    <property type="project" value="InterPro"/>
</dbReference>
<dbReference type="GO" id="GO:0002218">
    <property type="term" value="P:activation of innate immune response"/>
    <property type="evidence" value="ECO:0007669"/>
    <property type="project" value="InterPro"/>
</dbReference>
<dbReference type="InterPro" id="IPR001878">
    <property type="entry name" value="Znf_CCHC"/>
</dbReference>
<protein>
    <recommendedName>
        <fullName evidence="3">CCHC-type domain-containing protein</fullName>
    </recommendedName>
</protein>
<comment type="caution">
    <text evidence="4">The sequence shown here is derived from an EMBL/GenBank/DDBJ whole genome shotgun (WGS) entry which is preliminary data.</text>
</comment>
<evidence type="ECO:0000313" key="4">
    <source>
        <dbReference type="EMBL" id="KAH7939456.1"/>
    </source>
</evidence>
<dbReference type="InterPro" id="IPR036691">
    <property type="entry name" value="Endo/exonu/phosph_ase_sf"/>
</dbReference>
<dbReference type="InterPro" id="IPR042509">
    <property type="entry name" value="ZCCHC3"/>
</dbReference>
<sequence length="929" mass="100829">MAFRAPPPKAHCFSFSAPTDSTADDIIDAIEEITGPRGLKSLQHQGGTKFCIAVATAAAAGKLSARGSFVLNGAAVPVAQVGPQVVTVTVFRCPLFVGDASLAAAFAQYGKVLEIYEQTFKGRQHVGNSLRVVRLEMSKPVPNFMSVQGHRVMCDYRGVTKVCSRCAQEGHVGKDCHTPRCARCETFGHDTTGCSAPCRRCAGEHATADCLQPRSYAAAVGERPAARGQAVATEGDARGQDMAAPDEAREVQARETDSSPEEAGARDWSTWADDASSSLPAERGTAVSTDAESLSGLSQVASTESESSGASTSLSAKSSQSRSPAGAESAPSKPPTVKHTGSQVAAGRGHRTHVVDSRVRRTTTEPASTSQDQQPLSPISQAVKQGRDPSLRNPLYQLTDVLGQGDDMHVDEPDLKRPHHSSSSSADEPGNPRKLPATETLRPGDLPGPETQDLNTSNARELATLARDFGLHDAWVLKKGGTFVPTWKRGTSETRLDRFYVSEGLVPVVADVAVSSFPPESGRISDHYPVILSMALPDRRLEGKRFWKLDLAVLAGDESKDILRAGINRTLTNARNPSLEWDALKSQWQHWAKESGRNAKMILAHDLNETLRRIRIINAGAPLTPTTREYVGLLRARYDRLFLSTTQKANLYAQDTIFRDAPELTRFLRSRRSPDGPSSYVMSVSMPDGSVSECAADVDRRFSEYFADLFTEGDMAADSDALNKELEGLCATVSKLPAAASESLLKTVSAAEVLSILRSMKVLHRAVFSFFWDGSTERLQRDALRLPRCFGGYGPLRRTLVPRALGNLYPSAVNTPAYYRALVALSRELTALDSDLNPREVPPARLCEQLVSARTTLNSPPPTFPWLKLTSGRLPKEAADLQWQRAWRILPTLDRLQRWGIVQYARCPNCGSTETAAHAVSTCVVARTF</sequence>
<dbReference type="GO" id="GO:0003723">
    <property type="term" value="F:RNA binding"/>
    <property type="evidence" value="ECO:0007669"/>
    <property type="project" value="InterPro"/>
</dbReference>
<evidence type="ECO:0000313" key="5">
    <source>
        <dbReference type="Proteomes" id="UP000821837"/>
    </source>
</evidence>
<feature type="compositionally biased region" description="Polar residues" evidence="2">
    <location>
        <begin position="286"/>
        <end position="300"/>
    </location>
</feature>
<gene>
    <name evidence="4" type="ORF">HPB52_012715</name>
</gene>
<dbReference type="PANTHER" id="PTHR22639:SF3">
    <property type="entry name" value="ZINC FINGER CCHC DOMAIN-CONTAINING PROTEIN 3"/>
    <property type="match status" value="1"/>
</dbReference>
<evidence type="ECO:0000259" key="3">
    <source>
        <dbReference type="PROSITE" id="PS50158"/>
    </source>
</evidence>
<dbReference type="SUPFAM" id="SSF56219">
    <property type="entry name" value="DNase I-like"/>
    <property type="match status" value="1"/>
</dbReference>
<dbReference type="GO" id="GO:0008270">
    <property type="term" value="F:zinc ion binding"/>
    <property type="evidence" value="ECO:0007669"/>
    <property type="project" value="UniProtKB-KW"/>
</dbReference>
<feature type="region of interest" description="Disordered" evidence="2">
    <location>
        <begin position="221"/>
        <end position="393"/>
    </location>
</feature>
<accession>A0A9D4SQ61</accession>
<feature type="compositionally biased region" description="Low complexity" evidence="2">
    <location>
        <begin position="301"/>
        <end position="325"/>
    </location>
</feature>
<feature type="compositionally biased region" description="Basic and acidic residues" evidence="2">
    <location>
        <begin position="353"/>
        <end position="363"/>
    </location>
</feature>
<keyword evidence="5" id="KW-1185">Reference proteome</keyword>
<organism evidence="4 5">
    <name type="scientific">Rhipicephalus sanguineus</name>
    <name type="common">Brown dog tick</name>
    <name type="synonym">Ixodes sanguineus</name>
    <dbReference type="NCBI Taxonomy" id="34632"/>
    <lineage>
        <taxon>Eukaryota</taxon>
        <taxon>Metazoa</taxon>
        <taxon>Ecdysozoa</taxon>
        <taxon>Arthropoda</taxon>
        <taxon>Chelicerata</taxon>
        <taxon>Arachnida</taxon>
        <taxon>Acari</taxon>
        <taxon>Parasitiformes</taxon>
        <taxon>Ixodida</taxon>
        <taxon>Ixodoidea</taxon>
        <taxon>Ixodidae</taxon>
        <taxon>Rhipicephalinae</taxon>
        <taxon>Rhipicephalus</taxon>
        <taxon>Rhipicephalus</taxon>
    </lineage>
</organism>